<dbReference type="EnsemblPlants" id="Bo5g069460.1">
    <property type="protein sequence ID" value="Bo5g069460.1"/>
    <property type="gene ID" value="Bo5g069460"/>
</dbReference>
<dbReference type="Proteomes" id="UP000032141">
    <property type="component" value="Chromosome C5"/>
</dbReference>
<dbReference type="InterPro" id="IPR001878">
    <property type="entry name" value="Znf_CCHC"/>
</dbReference>
<dbReference type="RefSeq" id="XP_013639546.1">
    <property type="nucleotide sequence ID" value="XM_013784092.1"/>
</dbReference>
<evidence type="ECO:0000256" key="1">
    <source>
        <dbReference type="PROSITE-ProRule" id="PRU00047"/>
    </source>
</evidence>
<dbReference type="OrthoDB" id="1111214at2759"/>
<protein>
    <recommendedName>
        <fullName evidence="3">CCHC-type domain-containing protein</fullName>
    </recommendedName>
</protein>
<evidence type="ECO:0000259" key="3">
    <source>
        <dbReference type="PROSITE" id="PS50158"/>
    </source>
</evidence>
<dbReference type="InterPro" id="IPR005162">
    <property type="entry name" value="Retrotrans_gag_dom"/>
</dbReference>
<evidence type="ECO:0000313" key="5">
    <source>
        <dbReference type="Proteomes" id="UP000032141"/>
    </source>
</evidence>
<dbReference type="OMA" id="NDSPIAY"/>
<feature type="region of interest" description="Disordered" evidence="2">
    <location>
        <begin position="232"/>
        <end position="256"/>
    </location>
</feature>
<dbReference type="PANTHER" id="PTHR35046:SF18">
    <property type="entry name" value="RNA-DIRECTED DNA POLYMERASE"/>
    <property type="match status" value="1"/>
</dbReference>
<keyword evidence="1" id="KW-0479">Metal-binding</keyword>
<organism evidence="4 5">
    <name type="scientific">Brassica oleracea var. oleracea</name>
    <dbReference type="NCBI Taxonomy" id="109376"/>
    <lineage>
        <taxon>Eukaryota</taxon>
        <taxon>Viridiplantae</taxon>
        <taxon>Streptophyta</taxon>
        <taxon>Embryophyta</taxon>
        <taxon>Tracheophyta</taxon>
        <taxon>Spermatophyta</taxon>
        <taxon>Magnoliopsida</taxon>
        <taxon>eudicotyledons</taxon>
        <taxon>Gunneridae</taxon>
        <taxon>Pentapetalae</taxon>
        <taxon>rosids</taxon>
        <taxon>malvids</taxon>
        <taxon>Brassicales</taxon>
        <taxon>Brassicaceae</taxon>
        <taxon>Brassiceae</taxon>
        <taxon>Brassica</taxon>
    </lineage>
</organism>
<dbReference type="HOGENOM" id="CLU_095120_0_0_1"/>
<feature type="compositionally biased region" description="Low complexity" evidence="2">
    <location>
        <begin position="147"/>
        <end position="157"/>
    </location>
</feature>
<dbReference type="PROSITE" id="PS50158">
    <property type="entry name" value="ZF_CCHC"/>
    <property type="match status" value="1"/>
</dbReference>
<dbReference type="eggNOG" id="KOG0017">
    <property type="taxonomic scope" value="Eukaryota"/>
</dbReference>
<keyword evidence="1" id="KW-0862">Zinc</keyword>
<sequence>MVEEILEFRKFPDNMRVSLVVTRFKGRATAWWQQLKESRRQANKSRIDSWARLTKHMRRNFLPYNYERNLYNKLQNLRQGNRSVEEYTTDFFHMAARMTTAETQEQLISRFIGVLRSQLQNALQQFNPSTVSEAHQRALAMEVQLRSNWTSSSTRTRPQLNTTTETTLGQSSNATTSKPDANQKDIPNDSIASSRLARSNALRCFTCGERGHIQTACPKQNRRGLLTQEAACDGEPRFDEYNSDQDNDNDEIEGDT</sequence>
<name>A0A0D3CFB4_BRAOL</name>
<dbReference type="Gramene" id="Bo5g069460.1">
    <property type="protein sequence ID" value="Bo5g069460.1"/>
    <property type="gene ID" value="Bo5g069460"/>
</dbReference>
<dbReference type="AlphaFoldDB" id="A0A0D3CFB4"/>
<dbReference type="SUPFAM" id="SSF57756">
    <property type="entry name" value="Retrovirus zinc finger-like domains"/>
    <property type="match status" value="1"/>
</dbReference>
<dbReference type="GeneID" id="106344783"/>
<dbReference type="Pfam" id="PF03732">
    <property type="entry name" value="Retrotrans_gag"/>
    <property type="match status" value="1"/>
</dbReference>
<dbReference type="GO" id="GO:0003676">
    <property type="term" value="F:nucleic acid binding"/>
    <property type="evidence" value="ECO:0007669"/>
    <property type="project" value="InterPro"/>
</dbReference>
<feature type="region of interest" description="Disordered" evidence="2">
    <location>
        <begin position="147"/>
        <end position="193"/>
    </location>
</feature>
<dbReference type="InterPro" id="IPR036875">
    <property type="entry name" value="Znf_CCHC_sf"/>
</dbReference>
<dbReference type="Gene3D" id="4.10.60.10">
    <property type="entry name" value="Zinc finger, CCHC-type"/>
    <property type="match status" value="1"/>
</dbReference>
<dbReference type="Pfam" id="PF00098">
    <property type="entry name" value="zf-CCHC"/>
    <property type="match status" value="1"/>
</dbReference>
<dbReference type="KEGG" id="boe:106344783"/>
<feature type="compositionally biased region" description="Polar residues" evidence="2">
    <location>
        <begin position="158"/>
        <end position="180"/>
    </location>
</feature>
<reference evidence="4" key="2">
    <citation type="submission" date="2015-03" db="UniProtKB">
        <authorList>
            <consortium name="EnsemblPlants"/>
        </authorList>
    </citation>
    <scope>IDENTIFICATION</scope>
</reference>
<reference evidence="4 5" key="1">
    <citation type="journal article" date="2014" name="Genome Biol.">
        <title>Transcriptome and methylome profiling reveals relics of genome dominance in the mesopolyploid Brassica oleracea.</title>
        <authorList>
            <person name="Parkin I.A."/>
            <person name="Koh C."/>
            <person name="Tang H."/>
            <person name="Robinson S.J."/>
            <person name="Kagale S."/>
            <person name="Clarke W.E."/>
            <person name="Town C.D."/>
            <person name="Nixon J."/>
            <person name="Krishnakumar V."/>
            <person name="Bidwell S.L."/>
            <person name="Denoeud F."/>
            <person name="Belcram H."/>
            <person name="Links M.G."/>
            <person name="Just J."/>
            <person name="Clarke C."/>
            <person name="Bender T."/>
            <person name="Huebert T."/>
            <person name="Mason A.S."/>
            <person name="Pires J.C."/>
            <person name="Barker G."/>
            <person name="Moore J."/>
            <person name="Walley P.G."/>
            <person name="Manoli S."/>
            <person name="Batley J."/>
            <person name="Edwards D."/>
            <person name="Nelson M.N."/>
            <person name="Wang X."/>
            <person name="Paterson A.H."/>
            <person name="King G."/>
            <person name="Bancroft I."/>
            <person name="Chalhoub B."/>
            <person name="Sharpe A.G."/>
        </authorList>
    </citation>
    <scope>NUCLEOTIDE SEQUENCE</scope>
    <source>
        <strain evidence="4 5">cv. TO1000</strain>
    </source>
</reference>
<keyword evidence="1" id="KW-0863">Zinc-finger</keyword>
<dbReference type="PANTHER" id="PTHR35046">
    <property type="entry name" value="ZINC KNUCKLE (CCHC-TYPE) FAMILY PROTEIN"/>
    <property type="match status" value="1"/>
</dbReference>
<feature type="domain" description="CCHC-type" evidence="3">
    <location>
        <begin position="203"/>
        <end position="219"/>
    </location>
</feature>
<keyword evidence="5" id="KW-1185">Reference proteome</keyword>
<accession>A0A0D3CFB4</accession>
<dbReference type="SMART" id="SM00343">
    <property type="entry name" value="ZnF_C2HC"/>
    <property type="match status" value="1"/>
</dbReference>
<proteinExistence type="predicted"/>
<evidence type="ECO:0000313" key="4">
    <source>
        <dbReference type="EnsemblPlants" id="Bo5g069460.1"/>
    </source>
</evidence>
<dbReference type="GO" id="GO:0008270">
    <property type="term" value="F:zinc ion binding"/>
    <property type="evidence" value="ECO:0007669"/>
    <property type="project" value="UniProtKB-KW"/>
</dbReference>
<evidence type="ECO:0000256" key="2">
    <source>
        <dbReference type="SAM" id="MobiDB-lite"/>
    </source>
</evidence>
<feature type="compositionally biased region" description="Acidic residues" evidence="2">
    <location>
        <begin position="241"/>
        <end position="256"/>
    </location>
</feature>